<reference evidence="1" key="2">
    <citation type="submission" date="2021-09" db="EMBL/GenBank/DDBJ databases">
        <authorList>
            <person name="Gilroy R."/>
        </authorList>
    </citation>
    <scope>NUCLEOTIDE SEQUENCE</scope>
    <source>
        <strain evidence="1">316</strain>
    </source>
</reference>
<name>A0A921E4Y3_9HYPH</name>
<dbReference type="EMBL" id="DYYG01000054">
    <property type="protein sequence ID" value="HJE25503.1"/>
    <property type="molecule type" value="Genomic_DNA"/>
</dbReference>
<evidence type="ECO:0000313" key="2">
    <source>
        <dbReference type="Proteomes" id="UP000742631"/>
    </source>
</evidence>
<comment type="caution">
    <text evidence="1">The sequence shown here is derived from an EMBL/GenBank/DDBJ whole genome shotgun (WGS) entry which is preliminary data.</text>
</comment>
<organism evidence="1 2">
    <name type="scientific">Methylorubrum populi</name>
    <dbReference type="NCBI Taxonomy" id="223967"/>
    <lineage>
        <taxon>Bacteria</taxon>
        <taxon>Pseudomonadati</taxon>
        <taxon>Pseudomonadota</taxon>
        <taxon>Alphaproteobacteria</taxon>
        <taxon>Hyphomicrobiales</taxon>
        <taxon>Methylobacteriaceae</taxon>
        <taxon>Methylorubrum</taxon>
    </lineage>
</organism>
<reference evidence="1" key="1">
    <citation type="journal article" date="2021" name="PeerJ">
        <title>Extensive microbial diversity within the chicken gut microbiome revealed by metagenomics and culture.</title>
        <authorList>
            <person name="Gilroy R."/>
            <person name="Ravi A."/>
            <person name="Getino M."/>
            <person name="Pursley I."/>
            <person name="Horton D.L."/>
            <person name="Alikhan N.F."/>
            <person name="Baker D."/>
            <person name="Gharbi K."/>
            <person name="Hall N."/>
            <person name="Watson M."/>
            <person name="Adriaenssens E.M."/>
            <person name="Foster-Nyarko E."/>
            <person name="Jarju S."/>
            <person name="Secka A."/>
            <person name="Antonio M."/>
            <person name="Oren A."/>
            <person name="Chaudhuri R.R."/>
            <person name="La Ragione R."/>
            <person name="Hildebrand F."/>
            <person name="Pallen M.J."/>
        </authorList>
    </citation>
    <scope>NUCLEOTIDE SEQUENCE</scope>
    <source>
        <strain evidence="1">316</strain>
    </source>
</reference>
<protein>
    <submittedName>
        <fullName evidence="1">Uncharacterized protein</fullName>
    </submittedName>
</protein>
<proteinExistence type="predicted"/>
<dbReference type="AlphaFoldDB" id="A0A921E4Y3"/>
<accession>A0A921E4Y3</accession>
<evidence type="ECO:0000313" key="1">
    <source>
        <dbReference type="EMBL" id="HJE25503.1"/>
    </source>
</evidence>
<dbReference type="Proteomes" id="UP000742631">
    <property type="component" value="Unassembled WGS sequence"/>
</dbReference>
<sequence length="89" mass="10022">MRVDERERISELMPPDSDMPLASMADFDEAQYLPYLDGLDLSPAQASELLRIFWDMARMCMEMNLPAESWGQISSSIFASAARDSGDVE</sequence>
<gene>
    <name evidence="1" type="ORF">K8W01_17775</name>
</gene>